<evidence type="ECO:0000256" key="1">
    <source>
        <dbReference type="ARBA" id="ARBA00022723"/>
    </source>
</evidence>
<dbReference type="InterPro" id="IPR013010">
    <property type="entry name" value="Znf_SIAH"/>
</dbReference>
<accession>A0ABD2NYB7</accession>
<evidence type="ECO:0000313" key="6">
    <source>
        <dbReference type="EMBL" id="KAL3283714.1"/>
    </source>
</evidence>
<keyword evidence="2 4" id="KW-0863">Zinc-finger</keyword>
<organism evidence="6 7">
    <name type="scientific">Cryptolaemus montrouzieri</name>
    <dbReference type="NCBI Taxonomy" id="559131"/>
    <lineage>
        <taxon>Eukaryota</taxon>
        <taxon>Metazoa</taxon>
        <taxon>Ecdysozoa</taxon>
        <taxon>Arthropoda</taxon>
        <taxon>Hexapoda</taxon>
        <taxon>Insecta</taxon>
        <taxon>Pterygota</taxon>
        <taxon>Neoptera</taxon>
        <taxon>Endopterygota</taxon>
        <taxon>Coleoptera</taxon>
        <taxon>Polyphaga</taxon>
        <taxon>Cucujiformia</taxon>
        <taxon>Coccinelloidea</taxon>
        <taxon>Coccinellidae</taxon>
        <taxon>Scymninae</taxon>
        <taxon>Scymnini</taxon>
        <taxon>Cryptolaemus</taxon>
    </lineage>
</organism>
<evidence type="ECO:0000256" key="3">
    <source>
        <dbReference type="ARBA" id="ARBA00022833"/>
    </source>
</evidence>
<dbReference type="InterPro" id="IPR013083">
    <property type="entry name" value="Znf_RING/FYVE/PHD"/>
</dbReference>
<comment type="caution">
    <text evidence="6">The sequence shown here is derived from an EMBL/GenBank/DDBJ whole genome shotgun (WGS) entry which is preliminary data.</text>
</comment>
<dbReference type="EMBL" id="JABFTP020000149">
    <property type="protein sequence ID" value="KAL3283714.1"/>
    <property type="molecule type" value="Genomic_DNA"/>
</dbReference>
<dbReference type="GO" id="GO:0008270">
    <property type="term" value="F:zinc ion binding"/>
    <property type="evidence" value="ECO:0007669"/>
    <property type="project" value="UniProtKB-KW"/>
</dbReference>
<dbReference type="Proteomes" id="UP001516400">
    <property type="component" value="Unassembled WGS sequence"/>
</dbReference>
<keyword evidence="1" id="KW-0479">Metal-binding</keyword>
<feature type="domain" description="SIAH-type" evidence="5">
    <location>
        <begin position="77"/>
        <end position="136"/>
    </location>
</feature>
<evidence type="ECO:0000313" key="7">
    <source>
        <dbReference type="Proteomes" id="UP001516400"/>
    </source>
</evidence>
<evidence type="ECO:0000256" key="2">
    <source>
        <dbReference type="ARBA" id="ARBA00022771"/>
    </source>
</evidence>
<name>A0ABD2NYB7_9CUCU</name>
<sequence length="273" mass="31981">MHPPKGIKNLLYESKAAEMASFLRELYNTIIKCSECQEHFFGTSIYTTKIGDYFTCGKCVAKKITERKTFFGARKTGIHLPCPSYHYGCGEVLPKEEMDEHKEDCAYGFTCCTSFSSCVDVFHYNDVEDHYKMKHPECIRKSASQNYIYTSRRSSVYEEGFVIMSAFGYRFRIIWRANLISCKLYYLGFNFGFVDCLDRYSFMIKLDEVEEFPGFKNEFQYCPLGDEEELNGFKLFSKKKAVVLQFDDKIKLQHFLILKNFKDFLTIFKKPSL</sequence>
<proteinExistence type="predicted"/>
<evidence type="ECO:0000259" key="5">
    <source>
        <dbReference type="PROSITE" id="PS51081"/>
    </source>
</evidence>
<keyword evidence="7" id="KW-1185">Reference proteome</keyword>
<reference evidence="6 7" key="1">
    <citation type="journal article" date="2021" name="BMC Biol.">
        <title>Horizontally acquired antibacterial genes associated with adaptive radiation of ladybird beetles.</title>
        <authorList>
            <person name="Li H.S."/>
            <person name="Tang X.F."/>
            <person name="Huang Y.H."/>
            <person name="Xu Z.Y."/>
            <person name="Chen M.L."/>
            <person name="Du X.Y."/>
            <person name="Qiu B.Y."/>
            <person name="Chen P.T."/>
            <person name="Zhang W."/>
            <person name="Slipinski A."/>
            <person name="Escalona H.E."/>
            <person name="Waterhouse R.M."/>
            <person name="Zwick A."/>
            <person name="Pang H."/>
        </authorList>
    </citation>
    <scope>NUCLEOTIDE SEQUENCE [LARGE SCALE GENOMIC DNA]</scope>
    <source>
        <strain evidence="6">SYSU2018</strain>
    </source>
</reference>
<keyword evidence="3" id="KW-0862">Zinc</keyword>
<dbReference type="PROSITE" id="PS51081">
    <property type="entry name" value="ZF_SIAH"/>
    <property type="match status" value="1"/>
</dbReference>
<protein>
    <recommendedName>
        <fullName evidence="5">SIAH-type domain-containing protein</fullName>
    </recommendedName>
</protein>
<dbReference type="AlphaFoldDB" id="A0ABD2NYB7"/>
<evidence type="ECO:0000256" key="4">
    <source>
        <dbReference type="PROSITE-ProRule" id="PRU00455"/>
    </source>
</evidence>
<gene>
    <name evidence="6" type="ORF">HHI36_024033</name>
</gene>
<dbReference type="SUPFAM" id="SSF49599">
    <property type="entry name" value="TRAF domain-like"/>
    <property type="match status" value="1"/>
</dbReference>
<dbReference type="Gene3D" id="3.30.40.10">
    <property type="entry name" value="Zinc/RING finger domain, C3HC4 (zinc finger)"/>
    <property type="match status" value="1"/>
</dbReference>